<keyword evidence="2" id="KW-1133">Transmembrane helix</keyword>
<evidence type="ECO:0000313" key="7">
    <source>
        <dbReference type="Proteomes" id="UP000663825"/>
    </source>
</evidence>
<organism evidence="4 7">
    <name type="scientific">Rotaria socialis</name>
    <dbReference type="NCBI Taxonomy" id="392032"/>
    <lineage>
        <taxon>Eukaryota</taxon>
        <taxon>Metazoa</taxon>
        <taxon>Spiralia</taxon>
        <taxon>Gnathifera</taxon>
        <taxon>Rotifera</taxon>
        <taxon>Eurotatoria</taxon>
        <taxon>Bdelloidea</taxon>
        <taxon>Philodinida</taxon>
        <taxon>Philodinidae</taxon>
        <taxon>Rotaria</taxon>
    </lineage>
</organism>
<accession>A0A817R3V0</accession>
<feature type="region of interest" description="Disordered" evidence="1">
    <location>
        <begin position="194"/>
        <end position="215"/>
    </location>
</feature>
<protein>
    <submittedName>
        <fullName evidence="4">Uncharacterized protein</fullName>
    </submittedName>
</protein>
<dbReference type="OrthoDB" id="10071056at2759"/>
<dbReference type="Proteomes" id="UP000663851">
    <property type="component" value="Unassembled WGS sequence"/>
</dbReference>
<name>A0A817R3V0_9BILA</name>
<evidence type="ECO:0000256" key="1">
    <source>
        <dbReference type="SAM" id="MobiDB-lite"/>
    </source>
</evidence>
<dbReference type="Proteomes" id="UP000663873">
    <property type="component" value="Unassembled WGS sequence"/>
</dbReference>
<evidence type="ECO:0000313" key="6">
    <source>
        <dbReference type="EMBL" id="CAF4314351.1"/>
    </source>
</evidence>
<dbReference type="Proteomes" id="UP000663825">
    <property type="component" value="Unassembled WGS sequence"/>
</dbReference>
<sequence length="215" mass="22383">MSSTSLTAPVDKGSKGGIIGASTLPLVSVCCIGLLLLLLASTIVLALIPIYLGTKDLSNLSTTSTQYLTLNPSPSVPALGDTSAADCATIADAMSSAVGSPGSLTPSQCTFATTPGRRRRAWPMSRTRRQGGALLFIKIVINLLRCPRCRKRSNLAKWKGVSFSVSFFFFGPRTCSFTIASIGSTSVFNRLTTETSSTTTTTTSTNAATSANPSG</sequence>
<keyword evidence="2" id="KW-0472">Membrane</keyword>
<proteinExistence type="predicted"/>
<evidence type="ECO:0000313" key="8">
    <source>
        <dbReference type="Proteomes" id="UP000663873"/>
    </source>
</evidence>
<evidence type="ECO:0000256" key="2">
    <source>
        <dbReference type="SAM" id="Phobius"/>
    </source>
</evidence>
<dbReference type="EMBL" id="CAJOBO010000939">
    <property type="protein sequence ID" value="CAF4314351.1"/>
    <property type="molecule type" value="Genomic_DNA"/>
</dbReference>
<dbReference type="EMBL" id="CAJOBP010001594">
    <property type="protein sequence ID" value="CAF4296409.1"/>
    <property type="molecule type" value="Genomic_DNA"/>
</dbReference>
<keyword evidence="2" id="KW-0812">Transmembrane</keyword>
<dbReference type="AlphaFoldDB" id="A0A817R3V0"/>
<dbReference type="Proteomes" id="UP000663833">
    <property type="component" value="Unassembled WGS sequence"/>
</dbReference>
<keyword evidence="8" id="KW-1185">Reference proteome</keyword>
<comment type="caution">
    <text evidence="4">The sequence shown here is derived from an EMBL/GenBank/DDBJ whole genome shotgun (WGS) entry which is preliminary data.</text>
</comment>
<gene>
    <name evidence="6" type="ORF">HFQ381_LOCUS14397</name>
    <name evidence="3" type="ORF">LUA448_LOCUS766</name>
    <name evidence="4" type="ORF">TIS948_LOCUS14454</name>
    <name evidence="5" type="ORF">UJA718_LOCUS12351</name>
</gene>
<reference evidence="4" key="1">
    <citation type="submission" date="2021-02" db="EMBL/GenBank/DDBJ databases">
        <authorList>
            <person name="Nowell W R."/>
        </authorList>
    </citation>
    <scope>NUCLEOTIDE SEQUENCE</scope>
</reference>
<evidence type="ECO:0000313" key="3">
    <source>
        <dbReference type="EMBL" id="CAF3177464.1"/>
    </source>
</evidence>
<evidence type="ECO:0000313" key="5">
    <source>
        <dbReference type="EMBL" id="CAF4296409.1"/>
    </source>
</evidence>
<dbReference type="EMBL" id="CAJNYD010000015">
    <property type="protein sequence ID" value="CAF3177464.1"/>
    <property type="molecule type" value="Genomic_DNA"/>
</dbReference>
<dbReference type="EMBL" id="CAJNXB010002364">
    <property type="protein sequence ID" value="CAF3237674.1"/>
    <property type="molecule type" value="Genomic_DNA"/>
</dbReference>
<evidence type="ECO:0000313" key="4">
    <source>
        <dbReference type="EMBL" id="CAF3237674.1"/>
    </source>
</evidence>
<feature type="transmembrane region" description="Helical" evidence="2">
    <location>
        <begin position="26"/>
        <end position="52"/>
    </location>
</feature>